<dbReference type="AlphaFoldDB" id="A0A345NNM3"/>
<dbReference type="GO" id="GO:0007165">
    <property type="term" value="P:signal transduction"/>
    <property type="evidence" value="ECO:0007669"/>
    <property type="project" value="InterPro"/>
</dbReference>
<keyword evidence="3" id="KW-0675">Receptor</keyword>
<feature type="coiled-coil region" evidence="1">
    <location>
        <begin position="51"/>
        <end position="99"/>
    </location>
</feature>
<dbReference type="PROSITE" id="PS50104">
    <property type="entry name" value="TIR"/>
    <property type="match status" value="1"/>
</dbReference>
<dbReference type="EMBL" id="CP031229">
    <property type="protein sequence ID" value="AXH96631.1"/>
    <property type="molecule type" value="Genomic_DNA"/>
</dbReference>
<dbReference type="Proteomes" id="UP000253790">
    <property type="component" value="Chromosome"/>
</dbReference>
<dbReference type="InterPro" id="IPR000157">
    <property type="entry name" value="TIR_dom"/>
</dbReference>
<sequence>MTTLSMLEQHRRQLVREREKRIRLIKDAQSIARRLSEQRPRVSRASSEAARRTQELQVARLEKDLVRAQGKVAEQDRVVANLQKKVDREEASAVQARRHAELRAAQERTRQDRRVSRELEALSESTDNLVSRVSELESVTLRSLATAVAADPVPRDVDVFLSYASPDKAVASRLRDELKARGLDVWMADERIALGSSQTIAIDEGIGRARVGLCFVTPAYIEPNRFWTKHELAALINGRKRVIPVLAGLSFSEMQDFSALLGDRSGLSTADHGLDEIADLLARSLRGDDQDD</sequence>
<dbReference type="Gene3D" id="3.40.50.10140">
    <property type="entry name" value="Toll/interleukin-1 receptor homology (TIR) domain"/>
    <property type="match status" value="1"/>
</dbReference>
<gene>
    <name evidence="3" type="ORF">DV701_11300</name>
</gene>
<dbReference type="KEGG" id="orn:DV701_11300"/>
<dbReference type="SUPFAM" id="SSF52200">
    <property type="entry name" value="Toll/Interleukin receptor TIR domain"/>
    <property type="match status" value="1"/>
</dbReference>
<evidence type="ECO:0000313" key="3">
    <source>
        <dbReference type="EMBL" id="AXH96631.1"/>
    </source>
</evidence>
<evidence type="ECO:0000256" key="1">
    <source>
        <dbReference type="SAM" id="Coils"/>
    </source>
</evidence>
<dbReference type="OrthoDB" id="7285215at2"/>
<protein>
    <submittedName>
        <fullName evidence="3">Toll/interleukin-1 receptor domain-containing protein</fullName>
    </submittedName>
</protein>
<keyword evidence="1" id="KW-0175">Coiled coil</keyword>
<proteinExistence type="predicted"/>
<feature type="domain" description="TIR" evidence="2">
    <location>
        <begin position="155"/>
        <end position="285"/>
    </location>
</feature>
<evidence type="ECO:0000313" key="4">
    <source>
        <dbReference type="Proteomes" id="UP000253790"/>
    </source>
</evidence>
<organism evidence="3 4">
    <name type="scientific">Ornithinimicrobium avium</name>
    <dbReference type="NCBI Taxonomy" id="2283195"/>
    <lineage>
        <taxon>Bacteria</taxon>
        <taxon>Bacillati</taxon>
        <taxon>Actinomycetota</taxon>
        <taxon>Actinomycetes</taxon>
        <taxon>Micrococcales</taxon>
        <taxon>Ornithinimicrobiaceae</taxon>
        <taxon>Ornithinimicrobium</taxon>
    </lineage>
</organism>
<name>A0A345NNM3_9MICO</name>
<reference evidence="3 4" key="1">
    <citation type="submission" date="2018-07" db="EMBL/GenBank/DDBJ databases">
        <title>Complete genome sequencing of Ornithinimicrobium sp. AMA3305.</title>
        <authorList>
            <person name="Bae J.-W."/>
        </authorList>
    </citation>
    <scope>NUCLEOTIDE SEQUENCE [LARGE SCALE GENOMIC DNA]</scope>
    <source>
        <strain evidence="3 4">AMA3305</strain>
    </source>
</reference>
<accession>A0A345NNM3</accession>
<dbReference type="Pfam" id="PF13676">
    <property type="entry name" value="TIR_2"/>
    <property type="match status" value="1"/>
</dbReference>
<dbReference type="InterPro" id="IPR035897">
    <property type="entry name" value="Toll_tir_struct_dom_sf"/>
</dbReference>
<evidence type="ECO:0000259" key="2">
    <source>
        <dbReference type="PROSITE" id="PS50104"/>
    </source>
</evidence>
<keyword evidence="4" id="KW-1185">Reference proteome</keyword>